<dbReference type="GO" id="GO:0031683">
    <property type="term" value="F:G-protein beta/gamma-subunit complex binding"/>
    <property type="evidence" value="ECO:0000318"/>
    <property type="project" value="GO_Central"/>
</dbReference>
<keyword evidence="2" id="KW-0519">Myristate</keyword>
<dbReference type="InterPro" id="IPR011025">
    <property type="entry name" value="GproteinA_insert"/>
</dbReference>
<keyword evidence="9" id="KW-0449">Lipoprotein</keyword>
<evidence type="ECO:0000256" key="9">
    <source>
        <dbReference type="ARBA" id="ARBA00023288"/>
    </source>
</evidence>
<comment type="similarity">
    <text evidence="1">Belongs to the G-alpha family. G(i/o/t/z) subfamily.</text>
</comment>
<dbReference type="Gene3D" id="1.10.400.10">
    <property type="entry name" value="GI Alpha 1, domain 2-like"/>
    <property type="match status" value="1"/>
</dbReference>
<dbReference type="InterPro" id="IPR027417">
    <property type="entry name" value="P-loop_NTPase"/>
</dbReference>
<keyword evidence="7" id="KW-0564">Palmitate</keyword>
<dbReference type="SUPFAM" id="SSF47895">
    <property type="entry name" value="Transducin (alpha subunit), insertion domain"/>
    <property type="match status" value="1"/>
</dbReference>
<reference evidence="11 12" key="1">
    <citation type="journal article" date="2011" name="Science">
        <title>The ecoresponsive genome of Daphnia pulex.</title>
        <authorList>
            <person name="Colbourne J.K."/>
            <person name="Pfrender M.E."/>
            <person name="Gilbert D."/>
            <person name="Thomas W.K."/>
            <person name="Tucker A."/>
            <person name="Oakley T.H."/>
            <person name="Tokishita S."/>
            <person name="Aerts A."/>
            <person name="Arnold G.J."/>
            <person name="Basu M.K."/>
            <person name="Bauer D.J."/>
            <person name="Caceres C.E."/>
            <person name="Carmel L."/>
            <person name="Casola C."/>
            <person name="Choi J.H."/>
            <person name="Detter J.C."/>
            <person name="Dong Q."/>
            <person name="Dusheyko S."/>
            <person name="Eads B.D."/>
            <person name="Frohlich T."/>
            <person name="Geiler-Samerotte K.A."/>
            <person name="Gerlach D."/>
            <person name="Hatcher P."/>
            <person name="Jogdeo S."/>
            <person name="Krijgsveld J."/>
            <person name="Kriventseva E.V."/>
            <person name="Kultz D."/>
            <person name="Laforsch C."/>
            <person name="Lindquist E."/>
            <person name="Lopez J."/>
            <person name="Manak J.R."/>
            <person name="Muller J."/>
            <person name="Pangilinan J."/>
            <person name="Patwardhan R.P."/>
            <person name="Pitluck S."/>
            <person name="Pritham E.J."/>
            <person name="Rechtsteiner A."/>
            <person name="Rho M."/>
            <person name="Rogozin I.B."/>
            <person name="Sakarya O."/>
            <person name="Salamov A."/>
            <person name="Schaack S."/>
            <person name="Shapiro H."/>
            <person name="Shiga Y."/>
            <person name="Skalitzky C."/>
            <person name="Smith Z."/>
            <person name="Souvorov A."/>
            <person name="Sung W."/>
            <person name="Tang Z."/>
            <person name="Tsuchiya D."/>
            <person name="Tu H."/>
            <person name="Vos H."/>
            <person name="Wang M."/>
            <person name="Wolf Y.I."/>
            <person name="Yamagata H."/>
            <person name="Yamada T."/>
            <person name="Ye Y."/>
            <person name="Shaw J.R."/>
            <person name="Andrews J."/>
            <person name="Crease T.J."/>
            <person name="Tang H."/>
            <person name="Lucas S.M."/>
            <person name="Robertson H.M."/>
            <person name="Bork P."/>
            <person name="Koonin E.V."/>
            <person name="Zdobnov E.M."/>
            <person name="Grigoriev I.V."/>
            <person name="Lynch M."/>
            <person name="Boore J.L."/>
        </authorList>
    </citation>
    <scope>NUCLEOTIDE SEQUENCE [LARGE SCALE GENOMIC DNA]</scope>
</reference>
<dbReference type="PROSITE" id="PS51882">
    <property type="entry name" value="G_ALPHA"/>
    <property type="match status" value="1"/>
</dbReference>
<dbReference type="Gene3D" id="3.40.50.300">
    <property type="entry name" value="P-loop containing nucleotide triphosphate hydrolases"/>
    <property type="match status" value="1"/>
</dbReference>
<keyword evidence="5" id="KW-0460">Magnesium</keyword>
<dbReference type="eggNOG" id="KOG0082">
    <property type="taxonomic scope" value="Eukaryota"/>
</dbReference>
<evidence type="ECO:0000313" key="11">
    <source>
        <dbReference type="EMBL" id="EFX74455.1"/>
    </source>
</evidence>
<dbReference type="InterPro" id="IPR001408">
    <property type="entry name" value="Gprotein_alpha_I"/>
</dbReference>
<dbReference type="PANTHER" id="PTHR10218:SF362">
    <property type="entry name" value="G PROTEIN ALPHA O SUBUNIT"/>
    <property type="match status" value="1"/>
</dbReference>
<dbReference type="GO" id="GO:0005834">
    <property type="term" value="C:heterotrimeric G-protein complex"/>
    <property type="evidence" value="ECO:0000318"/>
    <property type="project" value="GO_Central"/>
</dbReference>
<dbReference type="PRINTS" id="PR00441">
    <property type="entry name" value="GPROTEINAI"/>
</dbReference>
<dbReference type="HOGENOM" id="CLU_014184_6_0_1"/>
<dbReference type="EMBL" id="GL732583">
    <property type="protein sequence ID" value="EFX74455.1"/>
    <property type="molecule type" value="Genomic_DNA"/>
</dbReference>
<keyword evidence="12" id="KW-1185">Reference proteome</keyword>
<evidence type="ECO:0000256" key="4">
    <source>
        <dbReference type="ARBA" id="ARBA00022741"/>
    </source>
</evidence>
<keyword evidence="6 10" id="KW-0342">GTP-binding</keyword>
<accession>E9H197</accession>
<evidence type="ECO:0000256" key="8">
    <source>
        <dbReference type="ARBA" id="ARBA00023224"/>
    </source>
</evidence>
<keyword evidence="8" id="KW-0807">Transducer</keyword>
<evidence type="ECO:0000256" key="7">
    <source>
        <dbReference type="ARBA" id="ARBA00023139"/>
    </source>
</evidence>
<name>E9H197_DAPPU</name>
<evidence type="ECO:0000256" key="2">
    <source>
        <dbReference type="ARBA" id="ARBA00022707"/>
    </source>
</evidence>
<feature type="binding site" evidence="10">
    <location>
        <begin position="262"/>
        <end position="265"/>
    </location>
    <ligand>
        <name>GTP</name>
        <dbReference type="ChEBI" id="CHEBI:37565"/>
    </ligand>
</feature>
<dbReference type="OrthoDB" id="5817230at2759"/>
<dbReference type="InterPro" id="IPR001019">
    <property type="entry name" value="Gprotein_alpha_su"/>
</dbReference>
<evidence type="ECO:0000313" key="12">
    <source>
        <dbReference type="Proteomes" id="UP000000305"/>
    </source>
</evidence>
<keyword evidence="3" id="KW-0479">Metal-binding</keyword>
<proteinExistence type="inferred from homology"/>
<dbReference type="GO" id="GO:0005525">
    <property type="term" value="F:GTP binding"/>
    <property type="evidence" value="ECO:0007669"/>
    <property type="project" value="UniProtKB-KW"/>
</dbReference>
<dbReference type="AlphaFoldDB" id="E9H197"/>
<keyword evidence="4 10" id="KW-0547">Nucleotide-binding</keyword>
<dbReference type="PANTHER" id="PTHR10218">
    <property type="entry name" value="GTP-BINDING PROTEIN ALPHA SUBUNIT"/>
    <property type="match status" value="1"/>
</dbReference>
<protein>
    <submittedName>
        <fullName evidence="11">Guanine nucleotide binding protein, alpha activating activity polypeptide O</fullName>
    </submittedName>
</protein>
<evidence type="ECO:0000256" key="5">
    <source>
        <dbReference type="ARBA" id="ARBA00022842"/>
    </source>
</evidence>
<organism evidence="11 12">
    <name type="scientific">Daphnia pulex</name>
    <name type="common">Water flea</name>
    <dbReference type="NCBI Taxonomy" id="6669"/>
    <lineage>
        <taxon>Eukaryota</taxon>
        <taxon>Metazoa</taxon>
        <taxon>Ecdysozoa</taxon>
        <taxon>Arthropoda</taxon>
        <taxon>Crustacea</taxon>
        <taxon>Branchiopoda</taxon>
        <taxon>Diplostraca</taxon>
        <taxon>Cladocera</taxon>
        <taxon>Anomopoda</taxon>
        <taxon>Daphniidae</taxon>
        <taxon>Daphnia</taxon>
    </lineage>
</organism>
<dbReference type="STRING" id="6669.E9H197"/>
<dbReference type="GO" id="GO:0007188">
    <property type="term" value="P:adenylate cyclase-modulating G protein-coupled receptor signaling pathway"/>
    <property type="evidence" value="ECO:0000318"/>
    <property type="project" value="GO_Central"/>
</dbReference>
<dbReference type="FunFam" id="3.40.50.300:FF:003800">
    <property type="entry name" value="Guanine nucleotide-binding protein G(k) subunit alpha"/>
    <property type="match status" value="1"/>
</dbReference>
<sequence length="346" mass="39503">MGCLFSAEAKILNATLARKDVIMLQAGCVSGSGRDTIFKQMKIIHGGGFSSDEINYYRPYIYQNAIDSWKEILKAMPELGISFVNNELEIDAKMVMDAPSWGMKSFSEELVAAMKRLWIDLGVQECFALRSNECKLKYSVKYFLENLDRLAAKDYQPTEQVILRTRTLKCFDSVNVSLKSLDAILFKCRHRCVGTTLSRDVYFKNATTMIFCVNMSEYDNNELYRDYYGCENAMHENLESFDTYCNASNFFSNISSIVLLFNKKDIFKEKIKKSPLTICFPEYTGAQEYEEAAAYIQAQFEAKNKSTNKKIYCFKTCGMDTADIQFVLDAVADVIIANNPKSLRIN</sequence>
<dbReference type="GO" id="GO:0046872">
    <property type="term" value="F:metal ion binding"/>
    <property type="evidence" value="ECO:0007669"/>
    <property type="project" value="UniProtKB-KW"/>
</dbReference>
<dbReference type="GO" id="GO:0003924">
    <property type="term" value="F:GTPase activity"/>
    <property type="evidence" value="ECO:0000318"/>
    <property type="project" value="GO_Central"/>
</dbReference>
<dbReference type="GO" id="GO:0001664">
    <property type="term" value="F:G protein-coupled receptor binding"/>
    <property type="evidence" value="ECO:0000318"/>
    <property type="project" value="GO_Central"/>
</dbReference>
<dbReference type="KEGG" id="dpx:DAPPUDRAFT_226749"/>
<dbReference type="GO" id="GO:0005737">
    <property type="term" value="C:cytoplasm"/>
    <property type="evidence" value="ECO:0000318"/>
    <property type="project" value="GO_Central"/>
</dbReference>
<evidence type="ECO:0000256" key="6">
    <source>
        <dbReference type="ARBA" id="ARBA00023134"/>
    </source>
</evidence>
<evidence type="ECO:0000256" key="1">
    <source>
        <dbReference type="ARBA" id="ARBA00006628"/>
    </source>
</evidence>
<dbReference type="Proteomes" id="UP000000305">
    <property type="component" value="Unassembled WGS sequence"/>
</dbReference>
<dbReference type="SMART" id="SM00275">
    <property type="entry name" value="G_alpha"/>
    <property type="match status" value="1"/>
</dbReference>
<dbReference type="SUPFAM" id="SSF52540">
    <property type="entry name" value="P-loop containing nucleoside triphosphate hydrolases"/>
    <property type="match status" value="1"/>
</dbReference>
<dbReference type="FunFam" id="1.10.400.10:FF:000002">
    <property type="entry name" value="guanine nucleotide-binding protein G(Q) subunit alpha"/>
    <property type="match status" value="1"/>
</dbReference>
<gene>
    <name evidence="11" type="primary">Gnao2</name>
    <name evidence="11" type="ORF">DAPPUDRAFT_226749</name>
</gene>
<dbReference type="InParanoid" id="E9H197"/>
<evidence type="ECO:0000256" key="10">
    <source>
        <dbReference type="PIRSR" id="PIRSR601019-1"/>
    </source>
</evidence>
<dbReference type="CDD" id="cd00066">
    <property type="entry name" value="G-alpha"/>
    <property type="match status" value="1"/>
</dbReference>
<dbReference type="Pfam" id="PF00503">
    <property type="entry name" value="G-alpha"/>
    <property type="match status" value="1"/>
</dbReference>
<evidence type="ECO:0000256" key="3">
    <source>
        <dbReference type="ARBA" id="ARBA00022723"/>
    </source>
</evidence>